<keyword evidence="1" id="KW-1133">Transmembrane helix</keyword>
<dbReference type="EMBL" id="CP033604">
    <property type="protein sequence ID" value="AYV35612.1"/>
    <property type="molecule type" value="Genomic_DNA"/>
</dbReference>
<evidence type="ECO:0000256" key="1">
    <source>
        <dbReference type="SAM" id="Phobius"/>
    </source>
</evidence>
<proteinExistence type="predicted"/>
<sequence>MANEMKKSNDGFELIYILVAVIIFFVGVFIGGAWLAGKSVLDIIEASGSLATAFTLVFLFYQYVQLKIRQDKQEKNQQDMWREQNEAILFQKYQMHRAEFFNLVDAIENRYKGKFIFKNKHRLYRRLFPHNTFSNIIFDYECKTLGSDNPFLVFEEVVDNHSREAKVLVDTSILPGTNMDCVNKAVYDLDLCTCKLLNLFELECIVTPSIGYVHDGEFVVMNGLAPFEFIDRLISIANEFRLFANMKPYHGSTHIGFYSPLSVARKVVSYYLSNGFREINSAELIDILFDLDDLVDSLRDSTLFNAMVTIVKPLDFLDHMALENDFKSDSKK</sequence>
<organism evidence="2 3">
    <name type="scientific">Aeromonas veronii</name>
    <dbReference type="NCBI Taxonomy" id="654"/>
    <lineage>
        <taxon>Bacteria</taxon>
        <taxon>Pseudomonadati</taxon>
        <taxon>Pseudomonadota</taxon>
        <taxon>Gammaproteobacteria</taxon>
        <taxon>Aeromonadales</taxon>
        <taxon>Aeromonadaceae</taxon>
        <taxon>Aeromonas</taxon>
    </lineage>
</organism>
<dbReference type="Proteomes" id="UP000267614">
    <property type="component" value="Chromosome"/>
</dbReference>
<dbReference type="AlphaFoldDB" id="A0AAN1QAX1"/>
<feature type="transmembrane region" description="Helical" evidence="1">
    <location>
        <begin position="43"/>
        <end position="64"/>
    </location>
</feature>
<protein>
    <submittedName>
        <fullName evidence="2">Uncharacterized protein</fullName>
    </submittedName>
</protein>
<name>A0AAN1QAX1_AERVE</name>
<evidence type="ECO:0000313" key="2">
    <source>
        <dbReference type="EMBL" id="AYV35612.1"/>
    </source>
</evidence>
<accession>A0AAN1QAX1</accession>
<reference evidence="2 3" key="1">
    <citation type="submission" date="2018-11" db="EMBL/GenBank/DDBJ databases">
        <title>Complete genome sequence of multidrug-resistant Aeromonas veronii strain MS-18-37.</title>
        <authorList>
            <person name="Abdelhamed H."/>
            <person name="Lawrence M."/>
            <person name="Waldbieser G."/>
        </authorList>
    </citation>
    <scope>NUCLEOTIDE SEQUENCE [LARGE SCALE GENOMIC DNA]</scope>
    <source>
        <strain evidence="2 3">MS-18-37</strain>
    </source>
</reference>
<keyword evidence="1" id="KW-0812">Transmembrane</keyword>
<keyword evidence="1" id="KW-0472">Membrane</keyword>
<evidence type="ECO:0000313" key="3">
    <source>
        <dbReference type="Proteomes" id="UP000267614"/>
    </source>
</evidence>
<gene>
    <name evidence="2" type="ORF">EFI48_01415</name>
</gene>
<feature type="transmembrane region" description="Helical" evidence="1">
    <location>
        <begin position="12"/>
        <end position="37"/>
    </location>
</feature>